<dbReference type="GO" id="GO:0005794">
    <property type="term" value="C:Golgi apparatus"/>
    <property type="evidence" value="ECO:0007669"/>
    <property type="project" value="TreeGrafter"/>
</dbReference>
<evidence type="ECO:0000256" key="3">
    <source>
        <dbReference type="ARBA" id="ARBA00022692"/>
    </source>
</evidence>
<comment type="subcellular location">
    <subcellularLocation>
        <location evidence="1">Membrane</location>
        <topology evidence="1">Multi-pass membrane protein</topology>
    </subcellularLocation>
</comment>
<evidence type="ECO:0000256" key="1">
    <source>
        <dbReference type="ARBA" id="ARBA00004141"/>
    </source>
</evidence>
<feature type="transmembrane region" description="Helical" evidence="8">
    <location>
        <begin position="297"/>
        <end position="321"/>
    </location>
</feature>
<feature type="transmembrane region" description="Helical" evidence="8">
    <location>
        <begin position="386"/>
        <end position="403"/>
    </location>
</feature>
<feature type="region of interest" description="Disordered" evidence="7">
    <location>
        <begin position="431"/>
        <end position="521"/>
    </location>
</feature>
<protein>
    <recommendedName>
        <fullName evidence="13">Integral membrane protein</fullName>
    </recommendedName>
</protein>
<evidence type="ECO:0000313" key="12">
    <source>
        <dbReference type="Proteomes" id="UP000799324"/>
    </source>
</evidence>
<evidence type="ECO:0000256" key="7">
    <source>
        <dbReference type="SAM" id="MobiDB-lite"/>
    </source>
</evidence>
<feature type="transmembrane region" description="Helical" evidence="8">
    <location>
        <begin position="267"/>
        <end position="285"/>
    </location>
</feature>
<keyword evidence="3 8" id="KW-0812">Transmembrane</keyword>
<accession>A0A6A6SKM9</accession>
<dbReference type="OrthoDB" id="19932at2759"/>
<feature type="compositionally biased region" description="Basic and acidic residues" evidence="7">
    <location>
        <begin position="510"/>
        <end position="521"/>
    </location>
</feature>
<reference evidence="11" key="1">
    <citation type="journal article" date="2020" name="Stud. Mycol.">
        <title>101 Dothideomycetes genomes: a test case for predicting lifestyles and emergence of pathogens.</title>
        <authorList>
            <person name="Haridas S."/>
            <person name="Albert R."/>
            <person name="Binder M."/>
            <person name="Bloem J."/>
            <person name="Labutti K."/>
            <person name="Salamov A."/>
            <person name="Andreopoulos B."/>
            <person name="Baker S."/>
            <person name="Barry K."/>
            <person name="Bills G."/>
            <person name="Bluhm B."/>
            <person name="Cannon C."/>
            <person name="Castanera R."/>
            <person name="Culley D."/>
            <person name="Daum C."/>
            <person name="Ezra D."/>
            <person name="Gonzalez J."/>
            <person name="Henrissat B."/>
            <person name="Kuo A."/>
            <person name="Liang C."/>
            <person name="Lipzen A."/>
            <person name="Lutzoni F."/>
            <person name="Magnuson J."/>
            <person name="Mondo S."/>
            <person name="Nolan M."/>
            <person name="Ohm R."/>
            <person name="Pangilinan J."/>
            <person name="Park H.-J."/>
            <person name="Ramirez L."/>
            <person name="Alfaro M."/>
            <person name="Sun H."/>
            <person name="Tritt A."/>
            <person name="Yoshinaga Y."/>
            <person name="Zwiers L.-H."/>
            <person name="Turgeon B."/>
            <person name="Goodwin S."/>
            <person name="Spatafora J."/>
            <person name="Crous P."/>
            <person name="Grigoriev I."/>
        </authorList>
    </citation>
    <scope>NUCLEOTIDE SEQUENCE</scope>
    <source>
        <strain evidence="11">CBS 122681</strain>
    </source>
</reference>
<dbReference type="InterPro" id="IPR009637">
    <property type="entry name" value="GPR107/GPR108-like"/>
</dbReference>
<dbReference type="PANTHER" id="PTHR21229:SF1">
    <property type="entry name" value="GH17801P"/>
    <property type="match status" value="1"/>
</dbReference>
<sequence>MYSKKSWGGKTEPFIMVKFVKGKDQYKDMDDPVVGVVVWEWRDYNLLGKPTDRPAGDRDYICNDASIEHQTCNATHRGEWILADDSDALSKNYIRTAAVHLKQPQAINYPVASAGEQKLTLKTGYYCVMTAAYTDDVKYEAIVTFQNAYGELPAAQIAKLPFYGGITIVYAVVGIFWGFLYFQNRHDILAVQNYITAIIVFLVLEMLMTWGFYDYQNRHGNNVGSKALMIIVAVLNAFRNSFSFFLLLIVCMGYGVVKPSLGKTMTIVRWLAVAHFVFGVIYAVASLTIRPDDAGPLVLLVILPLSATLTTFYIWTLNSLNLTMKDLMERKQHVKAAMYKKLWWCILTSIVVIFGFFFINSFTFAGASRPEFAPTHWQTRWFVLDGWLNLVYLADVCFVAYMWRPTANNRRFAMSDEIAQDDEGFEIASLRDSFDEEERGSDAPPGYDPAPRHRSENTGFNRDVSPLPAPKPQKPVVPPRESLDGDTIFAVGEDDKWSDDELEPGSPTDGDERTRLTRKND</sequence>
<evidence type="ECO:0000256" key="5">
    <source>
        <dbReference type="ARBA" id="ARBA00022989"/>
    </source>
</evidence>
<dbReference type="GO" id="GO:0016020">
    <property type="term" value="C:membrane"/>
    <property type="evidence" value="ECO:0007669"/>
    <property type="project" value="UniProtKB-SubCell"/>
</dbReference>
<evidence type="ECO:0000259" key="10">
    <source>
        <dbReference type="Pfam" id="PF21902"/>
    </source>
</evidence>
<comment type="similarity">
    <text evidence="2">Belongs to the LU7TM family.</text>
</comment>
<evidence type="ECO:0000256" key="6">
    <source>
        <dbReference type="ARBA" id="ARBA00023136"/>
    </source>
</evidence>
<dbReference type="InterPro" id="IPR053937">
    <property type="entry name" value="GOST_TM"/>
</dbReference>
<dbReference type="InterPro" id="IPR053938">
    <property type="entry name" value="PTM1-like_N"/>
</dbReference>
<keyword evidence="5 8" id="KW-1133">Transmembrane helix</keyword>
<organism evidence="11 12">
    <name type="scientific">Lophiostoma macrostomum CBS 122681</name>
    <dbReference type="NCBI Taxonomy" id="1314788"/>
    <lineage>
        <taxon>Eukaryota</taxon>
        <taxon>Fungi</taxon>
        <taxon>Dikarya</taxon>
        <taxon>Ascomycota</taxon>
        <taxon>Pezizomycotina</taxon>
        <taxon>Dothideomycetes</taxon>
        <taxon>Pleosporomycetidae</taxon>
        <taxon>Pleosporales</taxon>
        <taxon>Lophiostomataceae</taxon>
        <taxon>Lophiostoma</taxon>
    </lineage>
</organism>
<evidence type="ECO:0000256" key="8">
    <source>
        <dbReference type="SAM" id="Phobius"/>
    </source>
</evidence>
<evidence type="ECO:0000313" key="11">
    <source>
        <dbReference type="EMBL" id="KAF2647962.1"/>
    </source>
</evidence>
<gene>
    <name evidence="11" type="ORF">K491DRAFT_613734</name>
</gene>
<feature type="domain" description="GOST seven transmembrane" evidence="9">
    <location>
        <begin position="159"/>
        <end position="410"/>
    </location>
</feature>
<proteinExistence type="inferred from homology"/>
<feature type="transmembrane region" description="Helical" evidence="8">
    <location>
        <begin position="342"/>
        <end position="366"/>
    </location>
</feature>
<feature type="transmembrane region" description="Helical" evidence="8">
    <location>
        <begin position="228"/>
        <end position="255"/>
    </location>
</feature>
<dbReference type="Proteomes" id="UP000799324">
    <property type="component" value="Unassembled WGS sequence"/>
</dbReference>
<dbReference type="Pfam" id="PF21902">
    <property type="entry name" value="PTM1-like_N"/>
    <property type="match status" value="1"/>
</dbReference>
<keyword evidence="4" id="KW-0732">Signal</keyword>
<name>A0A6A6SKM9_9PLEO</name>
<evidence type="ECO:0000259" key="9">
    <source>
        <dbReference type="Pfam" id="PF06814"/>
    </source>
</evidence>
<feature type="transmembrane region" description="Helical" evidence="8">
    <location>
        <begin position="194"/>
        <end position="213"/>
    </location>
</feature>
<evidence type="ECO:0000256" key="2">
    <source>
        <dbReference type="ARBA" id="ARBA00007883"/>
    </source>
</evidence>
<evidence type="ECO:0000256" key="4">
    <source>
        <dbReference type="ARBA" id="ARBA00022729"/>
    </source>
</evidence>
<keyword evidence="12" id="KW-1185">Reference proteome</keyword>
<dbReference type="GO" id="GO:0005829">
    <property type="term" value="C:cytosol"/>
    <property type="evidence" value="ECO:0007669"/>
    <property type="project" value="GOC"/>
</dbReference>
<evidence type="ECO:0008006" key="13">
    <source>
        <dbReference type="Google" id="ProtNLM"/>
    </source>
</evidence>
<keyword evidence="6 8" id="KW-0472">Membrane</keyword>
<dbReference type="AlphaFoldDB" id="A0A6A6SKM9"/>
<dbReference type="Pfam" id="PF06814">
    <property type="entry name" value="GOST_TM"/>
    <property type="match status" value="1"/>
</dbReference>
<dbReference type="PANTHER" id="PTHR21229">
    <property type="entry name" value="LUNG SEVEN TRANSMEMBRANE RECEPTOR"/>
    <property type="match status" value="1"/>
</dbReference>
<dbReference type="EMBL" id="MU004568">
    <property type="protein sequence ID" value="KAF2647962.1"/>
    <property type="molecule type" value="Genomic_DNA"/>
</dbReference>
<feature type="compositionally biased region" description="Pro residues" evidence="7">
    <location>
        <begin position="467"/>
        <end position="478"/>
    </location>
</feature>
<feature type="domain" description="PTM1-like N-terminal" evidence="10">
    <location>
        <begin position="1"/>
        <end position="147"/>
    </location>
</feature>
<feature type="transmembrane region" description="Helical" evidence="8">
    <location>
        <begin position="162"/>
        <end position="182"/>
    </location>
</feature>
<dbReference type="GO" id="GO:0042147">
    <property type="term" value="P:retrograde transport, endosome to Golgi"/>
    <property type="evidence" value="ECO:0007669"/>
    <property type="project" value="TreeGrafter"/>
</dbReference>